<evidence type="ECO:0000259" key="2">
    <source>
        <dbReference type="Pfam" id="PF25335"/>
    </source>
</evidence>
<organism evidence="3 4">
    <name type="scientific">Stephania japonica</name>
    <dbReference type="NCBI Taxonomy" id="461633"/>
    <lineage>
        <taxon>Eukaryota</taxon>
        <taxon>Viridiplantae</taxon>
        <taxon>Streptophyta</taxon>
        <taxon>Embryophyta</taxon>
        <taxon>Tracheophyta</taxon>
        <taxon>Spermatophyta</taxon>
        <taxon>Magnoliopsida</taxon>
        <taxon>Ranunculales</taxon>
        <taxon>Menispermaceae</taxon>
        <taxon>Menispermoideae</taxon>
        <taxon>Cissampelideae</taxon>
        <taxon>Stephania</taxon>
    </lineage>
</organism>
<feature type="domain" description="GRDP C2" evidence="1">
    <location>
        <begin position="325"/>
        <end position="457"/>
    </location>
</feature>
<dbReference type="InterPro" id="IPR057518">
    <property type="entry name" value="GRDP_C"/>
</dbReference>
<dbReference type="Pfam" id="PF07173">
    <property type="entry name" value="GRDP-like"/>
    <property type="match status" value="1"/>
</dbReference>
<gene>
    <name evidence="3" type="ORF">Sjap_022535</name>
</gene>
<evidence type="ECO:0000313" key="4">
    <source>
        <dbReference type="Proteomes" id="UP001417504"/>
    </source>
</evidence>
<feature type="domain" description="GRPD C-terminal" evidence="2">
    <location>
        <begin position="494"/>
        <end position="624"/>
    </location>
</feature>
<sequence length="840" mass="91707">MEKEQESEWLEAQKIVASLDLVSAAKRQLEFLAAVDRHRCLYDGPVLDRAIFRYKKYWLPLLAKYAESEELEGLLVVPLDCEWIWHCHRLNPIRYKADCEECYGRILDNKNVVSMVQGASQKKTEEIWNKLYPEEPYELDLTNSLYENFSEKFSCDSGSTTYDLVLAVKRQSPFFYQVSRPCMNDDHFLKGSVARYKGFLHLIKRNKERSIRRFCVPTYDVDLIWHTHQLHPVSYGKDMIEALGMVLEHDDTDSNRTKGQKLDLGFSETTKQWEETFGYRYWRAGAMYRGTPPSPVAVLPWLANDMDKNIYPPGESTDEIQVPQIDVVEVLLEIVGVRNMPEGHNSGLLVFCSKKNPDTFFKEKRRLSIFSECGHKQVATFPCEFSGELLFELMSPSHSSLPIPRHTKSLGSTTISLHELLNPISKLSVDKWFELLPNTNSLNSKPISLWIAVSITVPTPAQYLLQMVKSNPFLRNSCFTPLGTSIQQAKSTCIVDEVGNEIISLQMRDTKNTDSKISSASKKQVIGVVGSSGEIRVLAWLGELGWSIVDFERKNSGKNGHIFELKGKNRMFKLFPGRKLEYEPKSCKKHKNERYFVTVVEFSADYPYGNAMALLNLKSGVLEVKEKWFLLRAATLAFVLSDMVKKEGLSILLGGEVDLNLTHLDEEVDGHETKDKHSNESGTVKEALLESTEKGNVVAPERGGNMVRSGGGCGSGCGSSCGNNMVNSGGCGGCGSGGCGNMVNSGGHGGCGSGCGGCGNMVNSGGSGGCGGGCGGSGGCGNMVSSGGCGGGCGGSGGCGNMISSGGCGGGCGNMVAETKQCGTGDKLPVDSVALVAGVS</sequence>
<protein>
    <submittedName>
        <fullName evidence="3">Uncharacterized protein</fullName>
    </submittedName>
</protein>
<proteinExistence type="predicted"/>
<evidence type="ECO:0000313" key="3">
    <source>
        <dbReference type="EMBL" id="KAK9097038.1"/>
    </source>
</evidence>
<evidence type="ECO:0000259" key="1">
    <source>
        <dbReference type="Pfam" id="PF25334"/>
    </source>
</evidence>
<name>A0AAP0EUR6_9MAGN</name>
<keyword evidence="4" id="KW-1185">Reference proteome</keyword>
<reference evidence="3 4" key="1">
    <citation type="submission" date="2024-01" db="EMBL/GenBank/DDBJ databases">
        <title>Genome assemblies of Stephania.</title>
        <authorList>
            <person name="Yang L."/>
        </authorList>
    </citation>
    <scope>NUCLEOTIDE SEQUENCE [LARGE SCALE GENOMIC DNA]</scope>
    <source>
        <strain evidence="3">QJT</strain>
        <tissue evidence="3">Leaf</tissue>
    </source>
</reference>
<dbReference type="InterPro" id="IPR009836">
    <property type="entry name" value="GRDP-like"/>
</dbReference>
<dbReference type="PANTHER" id="PTHR34365:SF7">
    <property type="entry name" value="GLYCINE-RICH DOMAIN-CONTAINING PROTEIN 1"/>
    <property type="match status" value="1"/>
</dbReference>
<dbReference type="InterPro" id="IPR057458">
    <property type="entry name" value="GRDP_C2"/>
</dbReference>
<dbReference type="Pfam" id="PF25335">
    <property type="entry name" value="GRDP_C"/>
    <property type="match status" value="1"/>
</dbReference>
<dbReference type="AlphaFoldDB" id="A0AAP0EUR6"/>
<dbReference type="Proteomes" id="UP001417504">
    <property type="component" value="Unassembled WGS sequence"/>
</dbReference>
<dbReference type="EMBL" id="JBBNAE010000009">
    <property type="protein sequence ID" value="KAK9097038.1"/>
    <property type="molecule type" value="Genomic_DNA"/>
</dbReference>
<comment type="caution">
    <text evidence="3">The sequence shown here is derived from an EMBL/GenBank/DDBJ whole genome shotgun (WGS) entry which is preliminary data.</text>
</comment>
<dbReference type="Pfam" id="PF25334">
    <property type="entry name" value="C2_GRDP"/>
    <property type="match status" value="1"/>
</dbReference>
<accession>A0AAP0EUR6</accession>
<dbReference type="PANTHER" id="PTHR34365">
    <property type="entry name" value="ENOLASE (DUF1399)"/>
    <property type="match status" value="1"/>
</dbReference>